<organism evidence="1 2">
    <name type="scientific">Nepenthes gracilis</name>
    <name type="common">Slender pitcher plant</name>
    <dbReference type="NCBI Taxonomy" id="150966"/>
    <lineage>
        <taxon>Eukaryota</taxon>
        <taxon>Viridiplantae</taxon>
        <taxon>Streptophyta</taxon>
        <taxon>Embryophyta</taxon>
        <taxon>Tracheophyta</taxon>
        <taxon>Spermatophyta</taxon>
        <taxon>Magnoliopsida</taxon>
        <taxon>eudicotyledons</taxon>
        <taxon>Gunneridae</taxon>
        <taxon>Pentapetalae</taxon>
        <taxon>Caryophyllales</taxon>
        <taxon>Nepenthaceae</taxon>
        <taxon>Nepenthes</taxon>
    </lineage>
</organism>
<name>A0AAD3XIW0_NEPGR</name>
<accession>A0AAD3XIW0</accession>
<comment type="caution">
    <text evidence="1">The sequence shown here is derived from an EMBL/GenBank/DDBJ whole genome shotgun (WGS) entry which is preliminary data.</text>
</comment>
<dbReference type="AlphaFoldDB" id="A0AAD3XIW0"/>
<gene>
    <name evidence="1" type="ORF">Nepgr_008019</name>
</gene>
<sequence>MADSMADFSVAFCVGTGGCLQAVCRGWKIGPVFLMGFRRHFLLLFRCYVSRLPVLVVTVSQGTIEEVKAAGGAQMVWTLLSEQIWSLQWLRDRSSIVFRLVDRHADEMGLYTATSRQMFYRLESDADVAASLVEIEVAYHGKPVHQLKGRDADLGIKPAVVKSESPRQENGDVELVQPAAEPLCDSHPLPSSLKPAIEVCELSPAQLLMLLLGQQEKQDPNPILAVKIGKRFSFRRAPSSTCFNRIPTSRNKILAAFMQGNRIRTWQDQEPNTASFSGFRMEQTKVIEDISLQRRQHRAKT</sequence>
<keyword evidence="2" id="KW-1185">Reference proteome</keyword>
<reference evidence="1" key="1">
    <citation type="submission" date="2023-05" db="EMBL/GenBank/DDBJ databases">
        <title>Nepenthes gracilis genome sequencing.</title>
        <authorList>
            <person name="Fukushima K."/>
        </authorList>
    </citation>
    <scope>NUCLEOTIDE SEQUENCE</scope>
    <source>
        <strain evidence="1">SING2019-196</strain>
    </source>
</reference>
<evidence type="ECO:0000313" key="2">
    <source>
        <dbReference type="Proteomes" id="UP001279734"/>
    </source>
</evidence>
<protein>
    <submittedName>
        <fullName evidence="1">Uncharacterized protein</fullName>
    </submittedName>
</protein>
<dbReference type="EMBL" id="BSYO01000006">
    <property type="protein sequence ID" value="GMH06179.1"/>
    <property type="molecule type" value="Genomic_DNA"/>
</dbReference>
<dbReference type="Proteomes" id="UP001279734">
    <property type="component" value="Unassembled WGS sequence"/>
</dbReference>
<evidence type="ECO:0000313" key="1">
    <source>
        <dbReference type="EMBL" id="GMH06179.1"/>
    </source>
</evidence>
<proteinExistence type="predicted"/>